<evidence type="ECO:0000256" key="1">
    <source>
        <dbReference type="ARBA" id="ARBA00023157"/>
    </source>
</evidence>
<dbReference type="GO" id="GO:0004653">
    <property type="term" value="F:polypeptide N-acetylgalactosaminyltransferase activity"/>
    <property type="evidence" value="ECO:0007669"/>
    <property type="project" value="TreeGrafter"/>
</dbReference>
<feature type="compositionally biased region" description="Low complexity" evidence="2">
    <location>
        <begin position="474"/>
        <end position="485"/>
    </location>
</feature>
<dbReference type="GO" id="GO:0005794">
    <property type="term" value="C:Golgi apparatus"/>
    <property type="evidence" value="ECO:0007669"/>
    <property type="project" value="TreeGrafter"/>
</dbReference>
<dbReference type="PANTHER" id="PTHR11675:SF38">
    <property type="entry name" value="POLYPEPTIDE N-ACETYLGALACTOSAMINYLTRANSFERASE 17"/>
    <property type="match status" value="1"/>
</dbReference>
<gene>
    <name evidence="4" type="ORF">GHT09_002828</name>
    <name evidence="5" type="ORF">MONAX_5E038032</name>
</gene>
<dbReference type="Proteomes" id="UP000662637">
    <property type="component" value="Unassembled WGS sequence"/>
</dbReference>
<dbReference type="InterPro" id="IPR001173">
    <property type="entry name" value="Glyco_trans_2-like"/>
</dbReference>
<dbReference type="Gene3D" id="3.90.550.10">
    <property type="entry name" value="Spore Coat Polysaccharide Biosynthesis Protein SpsA, Chain A"/>
    <property type="match status" value="1"/>
</dbReference>
<dbReference type="PANTHER" id="PTHR11675">
    <property type="entry name" value="N-ACETYLGALACTOSAMINYLTRANSFERASE"/>
    <property type="match status" value="1"/>
</dbReference>
<name>A0A5E4ABY3_MARMO</name>
<dbReference type="Pfam" id="PF00535">
    <property type="entry name" value="Glycos_transf_2"/>
    <property type="match status" value="1"/>
</dbReference>
<dbReference type="AlphaFoldDB" id="A0A5E4ABY3"/>
<dbReference type="SUPFAM" id="SSF53448">
    <property type="entry name" value="Nucleotide-diphospho-sugar transferases"/>
    <property type="match status" value="1"/>
</dbReference>
<dbReference type="EMBL" id="WJEC01007858">
    <property type="protein sequence ID" value="KAF7466128.1"/>
    <property type="molecule type" value="Genomic_DNA"/>
</dbReference>
<evidence type="ECO:0000313" key="4">
    <source>
        <dbReference type="EMBL" id="KAF7466128.1"/>
    </source>
</evidence>
<evidence type="ECO:0000313" key="5">
    <source>
        <dbReference type="EMBL" id="VTJ54827.1"/>
    </source>
</evidence>
<protein>
    <recommendedName>
        <fullName evidence="3">Glycosyltransferase 2-like domain-containing protein</fullName>
    </recommendedName>
</protein>
<accession>A0A5E4ABY3</accession>
<evidence type="ECO:0000259" key="3">
    <source>
        <dbReference type="Pfam" id="PF00535"/>
    </source>
</evidence>
<keyword evidence="1" id="KW-1015">Disulfide bond</keyword>
<reference evidence="4" key="2">
    <citation type="submission" date="2020-08" db="EMBL/GenBank/DDBJ databases">
        <authorList>
            <person name="Shumante A."/>
            <person name="Zimin A.V."/>
            <person name="Puiu D."/>
            <person name="Salzberg S.L."/>
        </authorList>
    </citation>
    <scope>NUCLEOTIDE SEQUENCE</scope>
    <source>
        <strain evidence="4">WC2-LM</strain>
        <tissue evidence="4">Liver</tissue>
    </source>
</reference>
<reference evidence="5" key="1">
    <citation type="submission" date="2019-04" db="EMBL/GenBank/DDBJ databases">
        <authorList>
            <person name="Alioto T."/>
            <person name="Alioto T."/>
        </authorList>
    </citation>
    <scope>NUCLEOTIDE SEQUENCE [LARGE SCALE GENOMIC DNA]</scope>
</reference>
<proteinExistence type="predicted"/>
<dbReference type="GO" id="GO:0006493">
    <property type="term" value="P:protein O-linked glycosylation"/>
    <property type="evidence" value="ECO:0007669"/>
    <property type="project" value="TreeGrafter"/>
</dbReference>
<organism evidence="5">
    <name type="scientific">Marmota monax</name>
    <name type="common">Woodchuck</name>
    <dbReference type="NCBI Taxonomy" id="9995"/>
    <lineage>
        <taxon>Eukaryota</taxon>
        <taxon>Metazoa</taxon>
        <taxon>Chordata</taxon>
        <taxon>Craniata</taxon>
        <taxon>Vertebrata</taxon>
        <taxon>Euteleostomi</taxon>
        <taxon>Mammalia</taxon>
        <taxon>Eutheria</taxon>
        <taxon>Euarchontoglires</taxon>
        <taxon>Glires</taxon>
        <taxon>Rodentia</taxon>
        <taxon>Sciuromorpha</taxon>
        <taxon>Sciuridae</taxon>
        <taxon>Xerinae</taxon>
        <taxon>Marmotini</taxon>
        <taxon>Marmota</taxon>
    </lineage>
</organism>
<feature type="domain" description="Glycosyltransferase 2-like" evidence="3">
    <location>
        <begin position="350"/>
        <end position="447"/>
    </location>
</feature>
<dbReference type="InterPro" id="IPR029044">
    <property type="entry name" value="Nucleotide-diphossugar_trans"/>
</dbReference>
<sequence>MAPPLIKPRVTLQGRDARPAQCPQDEPAGWVMAPPSVLPAQLLGSTSVASGMLGPCTLEIESLECMQSPGMVLGTQHSESPVGEDGVLPIAFSGMSLHALPTCPSFPWASLRGAEVAVSSVCSSASCSSALELKRPSSGLASCLMASRPASLGSRDALQCTCSSGHLTLWRPVSGGRSGLTCPEWPRVPTAHACGFSPPTCWTTAEVLLKGETLRRSLGCTRASLPYVLSAQPPPPPTRGRRAVFRCRQPCRISTPSRISAAGQRPAQALSLQLGCGSQGRIPASYDPVVLRVQLSKVRLPSDWATFPLALPTLTLLQSLNSLRVCKRHGLVARGDALTVDLLLLSLAEELKAPLEEYVHKRYPGLVKVVRNQKREGLIRARIEGWKVATGQVTGFFDAHVEFTAGWAEPVLSRIQENRKRVILPSIDNIKQDNFEVQRYENSAHGYSWELWCMYISPPKDWWDAGDPSLPIRSVTASSGGSAVGPQVPGQRSHRVGRAGTPGCQQPWGMAGVLDQSSLQRADPALCSFSCRSTQPH</sequence>
<evidence type="ECO:0000256" key="2">
    <source>
        <dbReference type="SAM" id="MobiDB-lite"/>
    </source>
</evidence>
<dbReference type="EMBL" id="CABDUW010000041">
    <property type="protein sequence ID" value="VTJ54827.1"/>
    <property type="molecule type" value="Genomic_DNA"/>
</dbReference>
<feature type="region of interest" description="Disordered" evidence="2">
    <location>
        <begin position="474"/>
        <end position="502"/>
    </location>
</feature>